<dbReference type="EMBL" id="LR796639">
    <property type="protein sequence ID" value="CAB4156783.1"/>
    <property type="molecule type" value="Genomic_DNA"/>
</dbReference>
<proteinExistence type="predicted"/>
<dbReference type="InterPro" id="IPR003819">
    <property type="entry name" value="TauD/TfdA-like"/>
</dbReference>
<accession>A0A6J5ND07</accession>
<dbReference type="InterPro" id="IPR042098">
    <property type="entry name" value="TauD-like_sf"/>
</dbReference>
<gene>
    <name evidence="3" type="ORF">UFOVP658_155</name>
</gene>
<name>A0A6J5ND07_9CAUD</name>
<keyword evidence="1" id="KW-0560">Oxidoreductase</keyword>
<dbReference type="SUPFAM" id="SSF51197">
    <property type="entry name" value="Clavaminate synthase-like"/>
    <property type="match status" value="1"/>
</dbReference>
<evidence type="ECO:0000313" key="3">
    <source>
        <dbReference type="EMBL" id="CAB4156783.1"/>
    </source>
</evidence>
<dbReference type="Pfam" id="PF02668">
    <property type="entry name" value="TauD"/>
    <property type="match status" value="1"/>
</dbReference>
<dbReference type="GO" id="GO:0016491">
    <property type="term" value="F:oxidoreductase activity"/>
    <property type="evidence" value="ECO:0007669"/>
    <property type="project" value="UniProtKB-KW"/>
</dbReference>
<evidence type="ECO:0000256" key="1">
    <source>
        <dbReference type="ARBA" id="ARBA00023002"/>
    </source>
</evidence>
<protein>
    <submittedName>
        <fullName evidence="3">TauD/TfdA-like domain containing protein</fullName>
    </submittedName>
</protein>
<organism evidence="3">
    <name type="scientific">uncultured Caudovirales phage</name>
    <dbReference type="NCBI Taxonomy" id="2100421"/>
    <lineage>
        <taxon>Viruses</taxon>
        <taxon>Duplodnaviria</taxon>
        <taxon>Heunggongvirae</taxon>
        <taxon>Uroviricota</taxon>
        <taxon>Caudoviricetes</taxon>
        <taxon>Peduoviridae</taxon>
        <taxon>Maltschvirus</taxon>
        <taxon>Maltschvirus maltsch</taxon>
    </lineage>
</organism>
<feature type="domain" description="TauD/TfdA-like" evidence="2">
    <location>
        <begin position="18"/>
        <end position="298"/>
    </location>
</feature>
<dbReference type="Gene3D" id="3.60.130.10">
    <property type="entry name" value="Clavaminate synthase-like"/>
    <property type="match status" value="1"/>
</dbReference>
<reference evidence="3" key="1">
    <citation type="submission" date="2020-04" db="EMBL/GenBank/DDBJ databases">
        <authorList>
            <person name="Chiriac C."/>
            <person name="Salcher M."/>
            <person name="Ghai R."/>
            <person name="Kavagutti S V."/>
        </authorList>
    </citation>
    <scope>NUCLEOTIDE SEQUENCE</scope>
</reference>
<evidence type="ECO:0000259" key="2">
    <source>
        <dbReference type="Pfam" id="PF02668"/>
    </source>
</evidence>
<sequence length="322" mass="37066">MRITEKNQYIVDYPGINKVEENISEYVDIFNQYGILCFRGARLDDEEAVLVLDVMSKHFSWTPYSINTKNNGPTWKYTQNYDSAIAVDESLSLDESNNLMINRWHTEGVYSKNPHRAAGWNMRNFKCDSKFGQTGFVNASEIVKDMPSELVEFLRSAELMHYPPIVHGMPTPMNEFVEKFTSSVNNMEREIWCNDGPRDIPSYPHPAIEIHEELGCEVLRLCPCVEQWGPNQVLFSVNGDSPTSSDLLTFNRCVEWLENALSIESNHWWHEWEEGDFLIPDLFVMIHSARAGFGIGDREFDGFWCFEKGTDSPPDGVIKARQ</sequence>